<sequence length="504" mass="57806">MRRVILEASFLLRLRWPDSTPSFLSRIFIWEKSDFMPAITFVTSFFPTKYSLFGPHRRNLKSFVSTSGTRGRRRGLLHNVVPLVARHGLVLLLRVDMPNVNVSPSSTIWLAVFNLFSGACDELPPLRCDWDFDKSGYTILTSADCSSDVAQQPSVPPGYSAFFKVLVIETDINQQPHNLHKFTSGEPSWSGVSKLSSKVRGDNQELRHPRAVVWRGTAHWLIGYCKGCYSCLHTIDVDAETCGVSVTKIETPTEYIRTEIRDGPEFITLIVDVDVLLSVFRRRGSQLERWTRQEDGDPTRWLRTQFMELKRHVYLREPLIILEKKGGMLLVQHDDFRGTNVYAVNLDTGAREEMARFGGFNCRQGVRFSNSKLFEYVGQNKSEFFLGWPGLRLDIWTQQDDGVSEDGGLWLCTPNVELKLPEQHAAINARHVYLSFLGENSGGGTLLVKDNCRYVYNVNLEDKVIEELMSMDMDCERINRQEVVPFQMDLKRFLTSRLRSWQQT</sequence>
<protein>
    <submittedName>
        <fullName evidence="1">Uncharacterized protein</fullName>
    </submittedName>
</protein>
<proteinExistence type="predicted"/>
<name>M8CCU9_AEGTA</name>
<evidence type="ECO:0000313" key="1">
    <source>
        <dbReference type="EnsemblPlants" id="EMT24962"/>
    </source>
</evidence>
<dbReference type="EnsemblPlants" id="EMT24962">
    <property type="protein sequence ID" value="EMT24962"/>
    <property type="gene ID" value="F775_16470"/>
</dbReference>
<reference evidence="1" key="1">
    <citation type="submission" date="2015-06" db="UniProtKB">
        <authorList>
            <consortium name="EnsemblPlants"/>
        </authorList>
    </citation>
    <scope>IDENTIFICATION</scope>
</reference>
<dbReference type="PANTHER" id="PTHR35828">
    <property type="entry name" value="OS08G0203800 PROTEIN-RELATED"/>
    <property type="match status" value="1"/>
</dbReference>
<dbReference type="PANTHER" id="PTHR35828:SF48">
    <property type="entry name" value="F-BOX DOMAIN-CONTAINING PROTEIN"/>
    <property type="match status" value="1"/>
</dbReference>
<organism evidence="1">
    <name type="scientific">Aegilops tauschii</name>
    <name type="common">Tausch's goatgrass</name>
    <name type="synonym">Aegilops squarrosa</name>
    <dbReference type="NCBI Taxonomy" id="37682"/>
    <lineage>
        <taxon>Eukaryota</taxon>
        <taxon>Viridiplantae</taxon>
        <taxon>Streptophyta</taxon>
        <taxon>Embryophyta</taxon>
        <taxon>Tracheophyta</taxon>
        <taxon>Spermatophyta</taxon>
        <taxon>Magnoliopsida</taxon>
        <taxon>Liliopsida</taxon>
        <taxon>Poales</taxon>
        <taxon>Poaceae</taxon>
        <taxon>BOP clade</taxon>
        <taxon>Pooideae</taxon>
        <taxon>Triticodae</taxon>
        <taxon>Triticeae</taxon>
        <taxon>Triticinae</taxon>
        <taxon>Aegilops</taxon>
    </lineage>
</organism>
<accession>M8CCU9</accession>
<dbReference type="AlphaFoldDB" id="M8CCU9"/>